<reference evidence="1" key="1">
    <citation type="submission" date="2020-08" db="EMBL/GenBank/DDBJ databases">
        <title>Multicomponent nature underlies the extraordinary mechanical properties of spider dragline silk.</title>
        <authorList>
            <person name="Kono N."/>
            <person name="Nakamura H."/>
            <person name="Mori M."/>
            <person name="Yoshida Y."/>
            <person name="Ohtoshi R."/>
            <person name="Malay A.D."/>
            <person name="Moran D.A.P."/>
            <person name="Tomita M."/>
            <person name="Numata K."/>
            <person name="Arakawa K."/>
        </authorList>
    </citation>
    <scope>NUCLEOTIDE SEQUENCE</scope>
</reference>
<organism evidence="1 2">
    <name type="scientific">Nephila pilipes</name>
    <name type="common">Giant wood spider</name>
    <name type="synonym">Nephila maculata</name>
    <dbReference type="NCBI Taxonomy" id="299642"/>
    <lineage>
        <taxon>Eukaryota</taxon>
        <taxon>Metazoa</taxon>
        <taxon>Ecdysozoa</taxon>
        <taxon>Arthropoda</taxon>
        <taxon>Chelicerata</taxon>
        <taxon>Arachnida</taxon>
        <taxon>Araneae</taxon>
        <taxon>Araneomorphae</taxon>
        <taxon>Entelegynae</taxon>
        <taxon>Araneoidea</taxon>
        <taxon>Nephilidae</taxon>
        <taxon>Nephila</taxon>
    </lineage>
</organism>
<dbReference type="Proteomes" id="UP000887013">
    <property type="component" value="Unassembled WGS sequence"/>
</dbReference>
<sequence>MEPFNHTNRRRVVRSGSDTLYSQHGFQAVEKMRLDLASLVCGYDSRYSKERYPVSDEAFCHGFIRDITERNDLRSSGVAIDANQQEGENVR</sequence>
<evidence type="ECO:0000313" key="2">
    <source>
        <dbReference type="Proteomes" id="UP000887013"/>
    </source>
</evidence>
<gene>
    <name evidence="1" type="ORF">NPIL_379371</name>
</gene>
<keyword evidence="2" id="KW-1185">Reference proteome</keyword>
<comment type="caution">
    <text evidence="1">The sequence shown here is derived from an EMBL/GenBank/DDBJ whole genome shotgun (WGS) entry which is preliminary data.</text>
</comment>
<dbReference type="AlphaFoldDB" id="A0A8X6T8Y8"/>
<name>A0A8X6T8Y8_NEPPI</name>
<evidence type="ECO:0000313" key="1">
    <source>
        <dbReference type="EMBL" id="GFS85202.1"/>
    </source>
</evidence>
<protein>
    <submittedName>
        <fullName evidence="1">Uncharacterized protein</fullName>
    </submittedName>
</protein>
<dbReference type="OrthoDB" id="6442627at2759"/>
<accession>A0A8X6T8Y8</accession>
<proteinExistence type="predicted"/>
<dbReference type="EMBL" id="BMAW01003722">
    <property type="protein sequence ID" value="GFS85202.1"/>
    <property type="molecule type" value="Genomic_DNA"/>
</dbReference>